<protein>
    <submittedName>
        <fullName evidence="2">RICIN domain-containing protein</fullName>
    </submittedName>
</protein>
<name>A0A939PEQ1_9ACTN</name>
<dbReference type="SUPFAM" id="SSF50370">
    <property type="entry name" value="Ricin B-like lectins"/>
    <property type="match status" value="1"/>
</dbReference>
<dbReference type="Gene3D" id="2.80.10.50">
    <property type="match status" value="1"/>
</dbReference>
<accession>A0A939PEQ1</accession>
<evidence type="ECO:0000259" key="1">
    <source>
        <dbReference type="Pfam" id="PF14200"/>
    </source>
</evidence>
<proteinExistence type="predicted"/>
<keyword evidence="3" id="KW-1185">Reference proteome</keyword>
<reference evidence="2" key="1">
    <citation type="submission" date="2021-03" db="EMBL/GenBank/DDBJ databases">
        <authorList>
            <person name="Kanchanasin P."/>
            <person name="Saeng-In P."/>
            <person name="Phongsopitanun W."/>
            <person name="Yuki M."/>
            <person name="Kudo T."/>
            <person name="Ohkuma M."/>
            <person name="Tanasupawat S."/>
        </authorList>
    </citation>
    <scope>NUCLEOTIDE SEQUENCE</scope>
    <source>
        <strain evidence="2">GKU 128</strain>
    </source>
</reference>
<dbReference type="AlphaFoldDB" id="A0A939PEQ1"/>
<comment type="caution">
    <text evidence="2">The sequence shown here is derived from an EMBL/GenBank/DDBJ whole genome shotgun (WGS) entry which is preliminary data.</text>
</comment>
<evidence type="ECO:0000313" key="2">
    <source>
        <dbReference type="EMBL" id="MBO2451275.1"/>
    </source>
</evidence>
<dbReference type="CDD" id="cd00161">
    <property type="entry name" value="beta-trefoil_Ricin-like"/>
    <property type="match status" value="1"/>
</dbReference>
<dbReference type="InterPro" id="IPR000772">
    <property type="entry name" value="Ricin_B_lectin"/>
</dbReference>
<dbReference type="RefSeq" id="WP_208259153.1">
    <property type="nucleotide sequence ID" value="NZ_JAGEOJ010000012.1"/>
</dbReference>
<organism evidence="2 3">
    <name type="scientific">Actinomadura barringtoniae</name>
    <dbReference type="NCBI Taxonomy" id="1427535"/>
    <lineage>
        <taxon>Bacteria</taxon>
        <taxon>Bacillati</taxon>
        <taxon>Actinomycetota</taxon>
        <taxon>Actinomycetes</taxon>
        <taxon>Streptosporangiales</taxon>
        <taxon>Thermomonosporaceae</taxon>
        <taxon>Actinomadura</taxon>
    </lineage>
</organism>
<sequence length="200" mass="22023">MSLEGQDDGSIRVHLWMEAGWKALLGIGWQAPPNGARVWETSYYSIVFPDGTKFEGQFPGAQSSQTIDVYSDNQPYQAGTWTVTGNYGIQMKDVLGRWGSNIGATPTWEFHVPDAEQAYATDLPGRAHLVTAHVEKVLNVDGASGDPVGGDYYRVVAKHSGKVLTIDNESTANGALLIQWPWYGGGNQRFQVRPFTDETW</sequence>
<dbReference type="Pfam" id="PF14200">
    <property type="entry name" value="RicinB_lectin_2"/>
    <property type="match status" value="1"/>
</dbReference>
<gene>
    <name evidence="2" type="ORF">J4573_29570</name>
</gene>
<dbReference type="Proteomes" id="UP000669179">
    <property type="component" value="Unassembled WGS sequence"/>
</dbReference>
<dbReference type="EMBL" id="JAGEOJ010000012">
    <property type="protein sequence ID" value="MBO2451275.1"/>
    <property type="molecule type" value="Genomic_DNA"/>
</dbReference>
<dbReference type="InterPro" id="IPR035992">
    <property type="entry name" value="Ricin_B-like_lectins"/>
</dbReference>
<feature type="domain" description="Ricin B lectin" evidence="1">
    <location>
        <begin position="148"/>
        <end position="200"/>
    </location>
</feature>
<evidence type="ECO:0000313" key="3">
    <source>
        <dbReference type="Proteomes" id="UP000669179"/>
    </source>
</evidence>